<evidence type="ECO:0000313" key="2">
    <source>
        <dbReference type="Proteomes" id="UP000006875"/>
    </source>
</evidence>
<reference evidence="1 2" key="1">
    <citation type="journal article" date="2010" name="Stand. Genomic Sci.">
        <title>Complete genome sequence of Ilyobacter polytropus type strain (CuHbu1).</title>
        <authorList>
            <person name="Sikorski J."/>
            <person name="Chertkov O."/>
            <person name="Lapidus A."/>
            <person name="Nolan M."/>
            <person name="Lucas S."/>
            <person name="Del Rio T.G."/>
            <person name="Tice H."/>
            <person name="Cheng J.F."/>
            <person name="Tapia R."/>
            <person name="Han C."/>
            <person name="Goodwin L."/>
            <person name="Pitluck S."/>
            <person name="Liolios K."/>
            <person name="Ivanova N."/>
            <person name="Mavromatis K."/>
            <person name="Mikhailova N."/>
            <person name="Pati A."/>
            <person name="Chen A."/>
            <person name="Palaniappan K."/>
            <person name="Land M."/>
            <person name="Hauser L."/>
            <person name="Chang Y.J."/>
            <person name="Jeffries C.D."/>
            <person name="Brambilla E."/>
            <person name="Yasawong M."/>
            <person name="Rohde M."/>
            <person name="Pukall R."/>
            <person name="Spring S."/>
            <person name="Goker M."/>
            <person name="Woyke T."/>
            <person name="Bristow J."/>
            <person name="Eisen J.A."/>
            <person name="Markowitz V."/>
            <person name="Hugenholtz P."/>
            <person name="Kyrpides N.C."/>
            <person name="Klenk H.P."/>
        </authorList>
    </citation>
    <scope>NUCLEOTIDE SEQUENCE [LARGE SCALE GENOMIC DNA]</scope>
    <source>
        <strain evidence="2">ATCC 51220 / DSM 2926 / LMG 16218 / CuHBu1</strain>
    </source>
</reference>
<accession>E3HB37</accession>
<proteinExistence type="predicted"/>
<sequence>MKRSIAYDKAFKFSTRIVKLYKYLCSEKKEFVLSKQILRSGTSIGANLKEGLYGQSKKDFISKLSISLKEAAETEYWIDLLFETDYIEERMAISLKNDLVEIIKILTSSLKTSKNNLENS</sequence>
<dbReference type="AlphaFoldDB" id="E3HB37"/>
<dbReference type="STRING" id="572544.Ilyop_0398"/>
<name>E3HB37_ILYPC</name>
<dbReference type="HOGENOM" id="CLU_129874_2_0_0"/>
<dbReference type="KEGG" id="ipo:Ilyop_0398"/>
<protein>
    <recommendedName>
        <fullName evidence="3">Four helix bundle protein</fullName>
    </recommendedName>
</protein>
<dbReference type="RefSeq" id="WP_013386856.1">
    <property type="nucleotide sequence ID" value="NC_014632.1"/>
</dbReference>
<dbReference type="NCBIfam" id="TIGR02436">
    <property type="entry name" value="four helix bundle protein"/>
    <property type="match status" value="1"/>
</dbReference>
<dbReference type="Pfam" id="PF05635">
    <property type="entry name" value="23S_rRNA_IVP"/>
    <property type="match status" value="1"/>
</dbReference>
<dbReference type="EMBL" id="CP002281">
    <property type="protein sequence ID" value="ADO82186.1"/>
    <property type="molecule type" value="Genomic_DNA"/>
</dbReference>
<evidence type="ECO:0000313" key="1">
    <source>
        <dbReference type="EMBL" id="ADO82186.1"/>
    </source>
</evidence>
<dbReference type="PANTHER" id="PTHR38471">
    <property type="entry name" value="FOUR HELIX BUNDLE PROTEIN"/>
    <property type="match status" value="1"/>
</dbReference>
<dbReference type="eggNOG" id="ENOG5032RWC">
    <property type="taxonomic scope" value="Bacteria"/>
</dbReference>
<gene>
    <name evidence="1" type="ordered locus">Ilyop_0398</name>
</gene>
<keyword evidence="2" id="KW-1185">Reference proteome</keyword>
<dbReference type="PANTHER" id="PTHR38471:SF2">
    <property type="entry name" value="FOUR HELIX BUNDLE PROTEIN"/>
    <property type="match status" value="1"/>
</dbReference>
<dbReference type="PIRSF" id="PIRSF035652">
    <property type="entry name" value="CHP02436"/>
    <property type="match status" value="1"/>
</dbReference>
<dbReference type="SUPFAM" id="SSF158446">
    <property type="entry name" value="IVS-encoded protein-like"/>
    <property type="match status" value="1"/>
</dbReference>
<dbReference type="Gene3D" id="1.20.1440.60">
    <property type="entry name" value="23S rRNA-intervening sequence"/>
    <property type="match status" value="1"/>
</dbReference>
<organism evidence="1 2">
    <name type="scientific">Ilyobacter polytropus (strain ATCC 51220 / DSM 2926 / LMG 16218 / CuHBu1)</name>
    <dbReference type="NCBI Taxonomy" id="572544"/>
    <lineage>
        <taxon>Bacteria</taxon>
        <taxon>Fusobacteriati</taxon>
        <taxon>Fusobacteriota</taxon>
        <taxon>Fusobacteriia</taxon>
        <taxon>Fusobacteriales</taxon>
        <taxon>Fusobacteriaceae</taxon>
        <taxon>Ilyobacter</taxon>
    </lineage>
</organism>
<evidence type="ECO:0008006" key="3">
    <source>
        <dbReference type="Google" id="ProtNLM"/>
    </source>
</evidence>
<dbReference type="Proteomes" id="UP000006875">
    <property type="component" value="Chromosome"/>
</dbReference>
<dbReference type="InterPro" id="IPR036583">
    <property type="entry name" value="23S_rRNA_IVS_sf"/>
</dbReference>
<dbReference type="InterPro" id="IPR012657">
    <property type="entry name" value="23S_rRNA-intervening_sequence"/>
</dbReference>
<dbReference type="OrthoDB" id="285993at2"/>